<evidence type="ECO:0000313" key="1">
    <source>
        <dbReference type="EMBL" id="GBP54553.1"/>
    </source>
</evidence>
<gene>
    <name evidence="1" type="ORF">EVAR_43425_1</name>
</gene>
<evidence type="ECO:0000313" key="2">
    <source>
        <dbReference type="Proteomes" id="UP000299102"/>
    </source>
</evidence>
<dbReference type="Proteomes" id="UP000299102">
    <property type="component" value="Unassembled WGS sequence"/>
</dbReference>
<sequence length="112" mass="12426">MLQGRYLCLYCLALSEVALIEYVHRKFVLDLLNSAEAGGFAAADPSVFGALAGAEGAARHGRGRRPWSYKVALIKKTPSFPAANFREKRPSRPPYNERWTAEDVNLIYTAIP</sequence>
<keyword evidence="2" id="KW-1185">Reference proteome</keyword>
<reference evidence="1 2" key="1">
    <citation type="journal article" date="2019" name="Commun. Biol.">
        <title>The bagworm genome reveals a unique fibroin gene that provides high tensile strength.</title>
        <authorList>
            <person name="Kono N."/>
            <person name="Nakamura H."/>
            <person name="Ohtoshi R."/>
            <person name="Tomita M."/>
            <person name="Numata K."/>
            <person name="Arakawa K."/>
        </authorList>
    </citation>
    <scope>NUCLEOTIDE SEQUENCE [LARGE SCALE GENOMIC DNA]</scope>
</reference>
<proteinExistence type="predicted"/>
<organism evidence="1 2">
    <name type="scientific">Eumeta variegata</name>
    <name type="common">Bagworm moth</name>
    <name type="synonym">Eumeta japonica</name>
    <dbReference type="NCBI Taxonomy" id="151549"/>
    <lineage>
        <taxon>Eukaryota</taxon>
        <taxon>Metazoa</taxon>
        <taxon>Ecdysozoa</taxon>
        <taxon>Arthropoda</taxon>
        <taxon>Hexapoda</taxon>
        <taxon>Insecta</taxon>
        <taxon>Pterygota</taxon>
        <taxon>Neoptera</taxon>
        <taxon>Endopterygota</taxon>
        <taxon>Lepidoptera</taxon>
        <taxon>Glossata</taxon>
        <taxon>Ditrysia</taxon>
        <taxon>Tineoidea</taxon>
        <taxon>Psychidae</taxon>
        <taxon>Oiketicinae</taxon>
        <taxon>Eumeta</taxon>
    </lineage>
</organism>
<name>A0A4C1WUI7_EUMVA</name>
<accession>A0A4C1WUI7</accession>
<protein>
    <submittedName>
        <fullName evidence="1">Uncharacterized protein</fullName>
    </submittedName>
</protein>
<dbReference type="EMBL" id="BGZK01000649">
    <property type="protein sequence ID" value="GBP54553.1"/>
    <property type="molecule type" value="Genomic_DNA"/>
</dbReference>
<dbReference type="AlphaFoldDB" id="A0A4C1WUI7"/>
<comment type="caution">
    <text evidence="1">The sequence shown here is derived from an EMBL/GenBank/DDBJ whole genome shotgun (WGS) entry which is preliminary data.</text>
</comment>